<evidence type="ECO:0000256" key="4">
    <source>
        <dbReference type="ARBA" id="ARBA00022679"/>
    </source>
</evidence>
<dbReference type="OrthoDB" id="6365081at2"/>
<comment type="catalytic activity">
    <reaction evidence="12">
        <text>RX + glutathione = an S-substituted glutathione + a halide anion + H(+)</text>
        <dbReference type="Rhea" id="RHEA:16437"/>
        <dbReference type="ChEBI" id="CHEBI:15378"/>
        <dbReference type="ChEBI" id="CHEBI:16042"/>
        <dbReference type="ChEBI" id="CHEBI:17792"/>
        <dbReference type="ChEBI" id="CHEBI:57925"/>
        <dbReference type="ChEBI" id="CHEBI:90779"/>
        <dbReference type="EC" id="2.5.1.18"/>
    </reaction>
    <physiologicalReaction direction="left-to-right" evidence="12">
        <dbReference type="Rhea" id="RHEA:16438"/>
    </physiologicalReaction>
</comment>
<keyword evidence="6" id="KW-0256">Endoplasmic reticulum</keyword>
<dbReference type="Pfam" id="PF01124">
    <property type="entry name" value="MAPEG"/>
    <property type="match status" value="1"/>
</dbReference>
<dbReference type="Proteomes" id="UP000199628">
    <property type="component" value="Unassembled WGS sequence"/>
</dbReference>
<keyword evidence="8" id="KW-0007">Acetylation</keyword>
<dbReference type="PANTHER" id="PTHR10689:SF6">
    <property type="entry name" value="MICROSOMAL GLUTATHIONE S-TRANSFERASE 1"/>
    <property type="match status" value="1"/>
</dbReference>
<evidence type="ECO:0000256" key="10">
    <source>
        <dbReference type="ARBA" id="ARBA00038540"/>
    </source>
</evidence>
<keyword evidence="9 13" id="KW-0472">Membrane</keyword>
<evidence type="ECO:0000256" key="3">
    <source>
        <dbReference type="ARBA" id="ARBA00012452"/>
    </source>
</evidence>
<dbReference type="STRING" id="639004.SAMN04488239_101202"/>
<comment type="subcellular location">
    <subcellularLocation>
        <location evidence="2">Endoplasmic reticulum membrane</location>
        <topology evidence="2">Multi-pass membrane protein</topology>
    </subcellularLocation>
</comment>
<evidence type="ECO:0000256" key="5">
    <source>
        <dbReference type="ARBA" id="ARBA00022692"/>
    </source>
</evidence>
<name>A0A1G6ITR7_9RHOB</name>
<comment type="function">
    <text evidence="1">Conjugation of reduced glutathione to a wide number of exogenous and endogenous hydrophobic electrophiles.</text>
</comment>
<dbReference type="AlphaFoldDB" id="A0A1G6ITR7"/>
<comment type="subunit">
    <text evidence="10">Homotrimer; The trimer binds only one molecule of glutathione.</text>
</comment>
<dbReference type="SUPFAM" id="SSF161084">
    <property type="entry name" value="MAPEG domain-like"/>
    <property type="match status" value="1"/>
</dbReference>
<feature type="transmembrane region" description="Helical" evidence="13">
    <location>
        <begin position="83"/>
        <end position="111"/>
    </location>
</feature>
<dbReference type="Gene3D" id="1.20.120.550">
    <property type="entry name" value="Membrane associated eicosanoid/glutathione metabolism-like domain"/>
    <property type="match status" value="1"/>
</dbReference>
<dbReference type="InterPro" id="IPR023352">
    <property type="entry name" value="MAPEG-like_dom_sf"/>
</dbReference>
<dbReference type="GO" id="GO:0004364">
    <property type="term" value="F:glutathione transferase activity"/>
    <property type="evidence" value="ECO:0007669"/>
    <property type="project" value="UniProtKB-EC"/>
</dbReference>
<evidence type="ECO:0000256" key="12">
    <source>
        <dbReference type="ARBA" id="ARBA00049385"/>
    </source>
</evidence>
<dbReference type="RefSeq" id="WP_093026844.1">
    <property type="nucleotide sequence ID" value="NZ_FMZV01000001.1"/>
</dbReference>
<dbReference type="InterPro" id="IPR040162">
    <property type="entry name" value="MGST1-like"/>
</dbReference>
<feature type="transmembrane region" description="Helical" evidence="13">
    <location>
        <begin position="6"/>
        <end position="27"/>
    </location>
</feature>
<evidence type="ECO:0000256" key="2">
    <source>
        <dbReference type="ARBA" id="ARBA00004477"/>
    </source>
</evidence>
<evidence type="ECO:0000256" key="9">
    <source>
        <dbReference type="ARBA" id="ARBA00023136"/>
    </source>
</evidence>
<evidence type="ECO:0000256" key="1">
    <source>
        <dbReference type="ARBA" id="ARBA00003701"/>
    </source>
</evidence>
<evidence type="ECO:0000256" key="8">
    <source>
        <dbReference type="ARBA" id="ARBA00022990"/>
    </source>
</evidence>
<accession>A0A1G6ITR7</accession>
<dbReference type="InterPro" id="IPR001129">
    <property type="entry name" value="Membr-assoc_MAPEG"/>
</dbReference>
<evidence type="ECO:0000256" key="7">
    <source>
        <dbReference type="ARBA" id="ARBA00022989"/>
    </source>
</evidence>
<evidence type="ECO:0000313" key="14">
    <source>
        <dbReference type="EMBL" id="SDC09889.1"/>
    </source>
</evidence>
<feature type="transmembrane region" description="Helical" evidence="13">
    <location>
        <begin position="131"/>
        <end position="153"/>
    </location>
</feature>
<evidence type="ECO:0000256" key="11">
    <source>
        <dbReference type="ARBA" id="ARBA00039397"/>
    </source>
</evidence>
<dbReference type="EMBL" id="FMZV01000001">
    <property type="protein sequence ID" value="SDC09889.1"/>
    <property type="molecule type" value="Genomic_DNA"/>
</dbReference>
<keyword evidence="15" id="KW-1185">Reference proteome</keyword>
<proteinExistence type="predicted"/>
<evidence type="ECO:0000256" key="6">
    <source>
        <dbReference type="ARBA" id="ARBA00022824"/>
    </source>
</evidence>
<dbReference type="EC" id="2.5.1.18" evidence="3"/>
<keyword evidence="4 14" id="KW-0808">Transferase</keyword>
<protein>
    <recommendedName>
        <fullName evidence="11">Microsomal glutathione S-transferase 1</fullName>
        <ecNumber evidence="3">2.5.1.18</ecNumber>
    </recommendedName>
</protein>
<gene>
    <name evidence="14" type="ORF">SAMN04488239_101202</name>
</gene>
<keyword evidence="7 13" id="KW-1133">Transmembrane helix</keyword>
<dbReference type="PANTHER" id="PTHR10689">
    <property type="entry name" value="MICROSOMAL GLUTATHIONE S-TRANSFERASE 1"/>
    <property type="match status" value="1"/>
</dbReference>
<dbReference type="GO" id="GO:0016020">
    <property type="term" value="C:membrane"/>
    <property type="evidence" value="ECO:0007669"/>
    <property type="project" value="InterPro"/>
</dbReference>
<reference evidence="15" key="1">
    <citation type="submission" date="2016-10" db="EMBL/GenBank/DDBJ databases">
        <authorList>
            <person name="Varghese N."/>
            <person name="Submissions S."/>
        </authorList>
    </citation>
    <scope>NUCLEOTIDE SEQUENCE [LARGE SCALE GENOMIC DNA]</scope>
    <source>
        <strain evidence="15">CGMCC 1.9108</strain>
    </source>
</reference>
<evidence type="ECO:0000313" key="15">
    <source>
        <dbReference type="Proteomes" id="UP000199628"/>
    </source>
</evidence>
<organism evidence="14 15">
    <name type="scientific">Ruegeria marina</name>
    <dbReference type="NCBI Taxonomy" id="639004"/>
    <lineage>
        <taxon>Bacteria</taxon>
        <taxon>Pseudomonadati</taxon>
        <taxon>Pseudomonadota</taxon>
        <taxon>Alphaproteobacteria</taxon>
        <taxon>Rhodobacterales</taxon>
        <taxon>Roseobacteraceae</taxon>
        <taxon>Ruegeria</taxon>
    </lineage>
</organism>
<keyword evidence="5 13" id="KW-0812">Transmembrane</keyword>
<evidence type="ECO:0000256" key="13">
    <source>
        <dbReference type="SAM" id="Phobius"/>
    </source>
</evidence>
<sequence length="154" mass="17473">MDEISLNNPVFVTYAIASALLVLKIMGQGWMTVYRMMRTNGGFVSPEDLRKTPLNPNPRPEQLELDDYVDRSRRMHRNDLENIPGFWMAGFLLVMVSPPLWLAQILMYGFVAARAAHAVAYATRQTHDVRATFYTAGSLIVIFMAFYVLATLVI</sequence>